<dbReference type="SUPFAM" id="SSF159941">
    <property type="entry name" value="MM3350-like"/>
    <property type="match status" value="1"/>
</dbReference>
<feature type="domain" description="Plasmid pRiA4b Orf3-like" evidence="2">
    <location>
        <begin position="2"/>
        <end position="132"/>
    </location>
</feature>
<feature type="compositionally biased region" description="Acidic residues" evidence="1">
    <location>
        <begin position="153"/>
        <end position="173"/>
    </location>
</feature>
<dbReference type="RefSeq" id="WP_281765584.1">
    <property type="nucleotide sequence ID" value="NZ_BRVO01000002.1"/>
</dbReference>
<dbReference type="EMBL" id="BRVO01000002">
    <property type="protein sequence ID" value="GLB49966.1"/>
    <property type="molecule type" value="Genomic_DNA"/>
</dbReference>
<protein>
    <recommendedName>
        <fullName evidence="2">Plasmid pRiA4b Orf3-like domain-containing protein</fullName>
    </recommendedName>
</protein>
<proteinExistence type="predicted"/>
<evidence type="ECO:0000259" key="2">
    <source>
        <dbReference type="Pfam" id="PF07929"/>
    </source>
</evidence>
<gene>
    <name evidence="3" type="ORF">Y10_23340</name>
</gene>
<feature type="region of interest" description="Disordered" evidence="1">
    <location>
        <begin position="135"/>
        <end position="173"/>
    </location>
</feature>
<name>A0ABQ5MKM7_9FLAO</name>
<dbReference type="InterPro" id="IPR012912">
    <property type="entry name" value="Plasmid_pRiA4b_Orf3-like"/>
</dbReference>
<accession>A0ABQ5MKM7</accession>
<reference evidence="3" key="1">
    <citation type="submission" date="2022-07" db="EMBL/GenBank/DDBJ databases">
        <title>Taxonomy of Novel Oxalotrophic and Methylotrophic Bacteria.</title>
        <authorList>
            <person name="Sahin N."/>
            <person name="Tani A."/>
        </authorList>
    </citation>
    <scope>NUCLEOTIDE SEQUENCE</scope>
    <source>
        <strain evidence="3">Y10</strain>
    </source>
</reference>
<dbReference type="Gene3D" id="3.10.290.30">
    <property type="entry name" value="MM3350-like"/>
    <property type="match status" value="1"/>
</dbReference>
<comment type="caution">
    <text evidence="3">The sequence shown here is derived from an EMBL/GenBank/DDBJ whole genome shotgun (WGS) entry which is preliminary data.</text>
</comment>
<organism evidence="3 4">
    <name type="scientific">Neptunitalea lumnitzerae</name>
    <dbReference type="NCBI Taxonomy" id="2965509"/>
    <lineage>
        <taxon>Bacteria</taxon>
        <taxon>Pseudomonadati</taxon>
        <taxon>Bacteroidota</taxon>
        <taxon>Flavobacteriia</taxon>
        <taxon>Flavobacteriales</taxon>
        <taxon>Flavobacteriaceae</taxon>
        <taxon>Neptunitalea</taxon>
    </lineage>
</organism>
<evidence type="ECO:0000313" key="3">
    <source>
        <dbReference type="EMBL" id="GLB49966.1"/>
    </source>
</evidence>
<dbReference type="InterPro" id="IPR024047">
    <property type="entry name" value="MM3350-like_sf"/>
</dbReference>
<dbReference type="Pfam" id="PF07929">
    <property type="entry name" value="PRiA4_ORF3"/>
    <property type="match status" value="1"/>
</dbReference>
<sequence>MIYKFRVILDAEDDVIRDIAIESSATMEDFHNAITQAFGFDGTEMASFYVSDDEWTQGEEISLFDMSDGSSEVRLMNETSLDDAASEDQNKLIYVYDFFSMWTFFVELAEVSEDDNEVAYPSLLFSHGELPESAPVKDFEAEEMSSDFGSLEGNDDDDDFNNYDDYDFDENWN</sequence>
<dbReference type="Proteomes" id="UP001143543">
    <property type="component" value="Unassembled WGS sequence"/>
</dbReference>
<evidence type="ECO:0000256" key="1">
    <source>
        <dbReference type="SAM" id="MobiDB-lite"/>
    </source>
</evidence>
<evidence type="ECO:0000313" key="4">
    <source>
        <dbReference type="Proteomes" id="UP001143543"/>
    </source>
</evidence>
<keyword evidence="4" id="KW-1185">Reference proteome</keyword>